<name>A0A5Q4ZE56_9BURK</name>
<accession>A0A5Q4ZE56</accession>
<evidence type="ECO:0000313" key="2">
    <source>
        <dbReference type="EMBL" id="VVD29103.1"/>
    </source>
</evidence>
<gene>
    <name evidence="2" type="ORF">PDMSB3_2647</name>
</gene>
<evidence type="ECO:0000313" key="3">
    <source>
        <dbReference type="Proteomes" id="UP000325811"/>
    </source>
</evidence>
<keyword evidence="3" id="KW-1185">Reference proteome</keyword>
<proteinExistence type="predicted"/>
<sequence length="111" mass="12086">MPTDQQDLYDDWLAKGSNASCTSVQRDSQTLARRLRARAAFMALPLRGHDVRRAGGGRVARGAEGAGGPCDRAIRRPEISGEFQALRLRQPGRTEGRHAGAGQSEPPHELR</sequence>
<evidence type="ECO:0000256" key="1">
    <source>
        <dbReference type="SAM" id="MobiDB-lite"/>
    </source>
</evidence>
<protein>
    <submittedName>
        <fullName evidence="2">Uncharacterized protein</fullName>
    </submittedName>
</protein>
<feature type="region of interest" description="Disordered" evidence="1">
    <location>
        <begin position="55"/>
        <end position="74"/>
    </location>
</feature>
<dbReference type="KEGG" id="pdio:PDMSB3_2647"/>
<dbReference type="EMBL" id="LR699553">
    <property type="protein sequence ID" value="VVD29103.1"/>
    <property type="molecule type" value="Genomic_DNA"/>
</dbReference>
<feature type="region of interest" description="Disordered" evidence="1">
    <location>
        <begin position="79"/>
        <end position="111"/>
    </location>
</feature>
<reference evidence="2 3" key="1">
    <citation type="submission" date="2019-08" db="EMBL/GenBank/DDBJ databases">
        <authorList>
            <person name="Herpell B J."/>
        </authorList>
    </citation>
    <scope>NUCLEOTIDE SEQUENCE [LARGE SCALE GENOMIC DNA]</scope>
    <source>
        <strain evidence="3">Msb3</strain>
    </source>
</reference>
<dbReference type="AlphaFoldDB" id="A0A5Q4ZE56"/>
<feature type="compositionally biased region" description="Gly residues" evidence="1">
    <location>
        <begin position="55"/>
        <end position="68"/>
    </location>
</feature>
<dbReference type="Proteomes" id="UP000325811">
    <property type="component" value="Chromosome I"/>
</dbReference>
<organism evidence="2 3">
    <name type="scientific">Paraburkholderia dioscoreae</name>
    <dbReference type="NCBI Taxonomy" id="2604047"/>
    <lineage>
        <taxon>Bacteria</taxon>
        <taxon>Pseudomonadati</taxon>
        <taxon>Pseudomonadota</taxon>
        <taxon>Betaproteobacteria</taxon>
        <taxon>Burkholderiales</taxon>
        <taxon>Burkholderiaceae</taxon>
        <taxon>Paraburkholderia</taxon>
    </lineage>
</organism>